<keyword evidence="5 6" id="KW-0067">ATP-binding</keyword>
<dbReference type="GO" id="GO:0005524">
    <property type="term" value="F:ATP binding"/>
    <property type="evidence" value="ECO:0007669"/>
    <property type="project" value="UniProtKB-UniRule"/>
</dbReference>
<feature type="domain" description="APS kinase" evidence="8">
    <location>
        <begin position="26"/>
        <end position="175"/>
    </location>
</feature>
<dbReference type="Pfam" id="PF01583">
    <property type="entry name" value="APS_kinase"/>
    <property type="match status" value="1"/>
</dbReference>
<dbReference type="GO" id="GO:0019379">
    <property type="term" value="P:sulfate assimilation, phosphoadenylyl sulfate reduction by phosphoadenylyl-sulfate reductase (thioredoxin)"/>
    <property type="evidence" value="ECO:0007669"/>
    <property type="project" value="TreeGrafter"/>
</dbReference>
<name>A0A6S6S5H7_9BACT</name>
<dbReference type="PANTHER" id="PTHR42700">
    <property type="entry name" value="SULFATE ADENYLYLTRANSFERASE"/>
    <property type="match status" value="1"/>
</dbReference>
<comment type="similarity">
    <text evidence="6 7">Belongs to the APS kinase family.</text>
</comment>
<feature type="active site" description="Phosphoserine intermediate" evidence="6">
    <location>
        <position position="107"/>
    </location>
</feature>
<dbReference type="HAMAP" id="MF_00065">
    <property type="entry name" value="Adenylyl_sulf_kinase"/>
    <property type="match status" value="1"/>
</dbReference>
<keyword evidence="6" id="KW-0597">Phosphoprotein</keyword>
<reference evidence="9" key="1">
    <citation type="submission" date="2020-01" db="EMBL/GenBank/DDBJ databases">
        <authorList>
            <person name="Meier V. D."/>
            <person name="Meier V D."/>
        </authorList>
    </citation>
    <scope>NUCLEOTIDE SEQUENCE</scope>
    <source>
        <strain evidence="9">HLG_WM_MAG_10</strain>
    </source>
</reference>
<dbReference type="NCBIfam" id="TIGR00455">
    <property type="entry name" value="apsK"/>
    <property type="match status" value="1"/>
</dbReference>
<accession>A0A6S6S5H7</accession>
<keyword evidence="3 6" id="KW-0808">Transferase</keyword>
<dbReference type="EMBL" id="CACVAQ010000080">
    <property type="protein sequence ID" value="CAA6802963.1"/>
    <property type="molecule type" value="Genomic_DNA"/>
</dbReference>
<evidence type="ECO:0000256" key="3">
    <source>
        <dbReference type="ARBA" id="ARBA00022679"/>
    </source>
</evidence>
<evidence type="ECO:0000256" key="4">
    <source>
        <dbReference type="ARBA" id="ARBA00022741"/>
    </source>
</evidence>
<comment type="function">
    <text evidence="6 7">Catalyzes the synthesis of activated sulfate.</text>
</comment>
<dbReference type="InterPro" id="IPR027417">
    <property type="entry name" value="P-loop_NTPase"/>
</dbReference>
<evidence type="ECO:0000313" key="9">
    <source>
        <dbReference type="EMBL" id="CAA6802963.1"/>
    </source>
</evidence>
<dbReference type="InterPro" id="IPR050512">
    <property type="entry name" value="Sulf_AdTrans/APS_kinase"/>
</dbReference>
<gene>
    <name evidence="6" type="primary">cysC</name>
    <name evidence="9" type="ORF">HELGO_WM12056</name>
</gene>
<dbReference type="EC" id="2.7.1.25" evidence="2 6"/>
<comment type="catalytic activity">
    <reaction evidence="1 6 7">
        <text>adenosine 5'-phosphosulfate + ATP = 3'-phosphoadenylyl sulfate + ADP + H(+)</text>
        <dbReference type="Rhea" id="RHEA:24152"/>
        <dbReference type="ChEBI" id="CHEBI:15378"/>
        <dbReference type="ChEBI" id="CHEBI:30616"/>
        <dbReference type="ChEBI" id="CHEBI:58243"/>
        <dbReference type="ChEBI" id="CHEBI:58339"/>
        <dbReference type="ChEBI" id="CHEBI:456216"/>
        <dbReference type="EC" id="2.7.1.25"/>
    </reaction>
</comment>
<dbReference type="NCBIfam" id="NF003013">
    <property type="entry name" value="PRK03846.1"/>
    <property type="match status" value="1"/>
</dbReference>
<evidence type="ECO:0000256" key="1">
    <source>
        <dbReference type="ARBA" id="ARBA00001823"/>
    </source>
</evidence>
<dbReference type="GO" id="GO:0005737">
    <property type="term" value="C:cytoplasm"/>
    <property type="evidence" value="ECO:0007669"/>
    <property type="project" value="TreeGrafter"/>
</dbReference>
<dbReference type="GO" id="GO:0070814">
    <property type="term" value="P:hydrogen sulfide biosynthetic process"/>
    <property type="evidence" value="ECO:0007669"/>
    <property type="project" value="UniProtKB-UniRule"/>
</dbReference>
<evidence type="ECO:0000256" key="6">
    <source>
        <dbReference type="HAMAP-Rule" id="MF_00065"/>
    </source>
</evidence>
<feature type="binding site" evidence="6">
    <location>
        <begin position="33"/>
        <end position="40"/>
    </location>
    <ligand>
        <name>ATP</name>
        <dbReference type="ChEBI" id="CHEBI:30616"/>
    </ligand>
</feature>
<dbReference type="GO" id="GO:0004020">
    <property type="term" value="F:adenylylsulfate kinase activity"/>
    <property type="evidence" value="ECO:0007669"/>
    <property type="project" value="UniProtKB-UniRule"/>
</dbReference>
<evidence type="ECO:0000256" key="7">
    <source>
        <dbReference type="RuleBase" id="RU004347"/>
    </source>
</evidence>
<proteinExistence type="inferred from homology"/>
<dbReference type="Gene3D" id="3.40.50.300">
    <property type="entry name" value="P-loop containing nucleotide triphosphate hydrolases"/>
    <property type="match status" value="1"/>
</dbReference>
<organism evidence="9">
    <name type="scientific">uncultured Aureispira sp</name>
    <dbReference type="NCBI Taxonomy" id="1331704"/>
    <lineage>
        <taxon>Bacteria</taxon>
        <taxon>Pseudomonadati</taxon>
        <taxon>Bacteroidota</taxon>
        <taxon>Saprospiria</taxon>
        <taxon>Saprospirales</taxon>
        <taxon>Saprospiraceae</taxon>
        <taxon>Aureispira</taxon>
        <taxon>environmental samples</taxon>
    </lineage>
</organism>
<keyword evidence="4 6" id="KW-0547">Nucleotide-binding</keyword>
<comment type="pathway">
    <text evidence="6 7">Sulfur metabolism; hydrogen sulfide biosynthesis; sulfite from sulfate: step 2/3.</text>
</comment>
<dbReference type="SUPFAM" id="SSF52540">
    <property type="entry name" value="P-loop containing nucleoside triphosphate hydrolases"/>
    <property type="match status" value="1"/>
</dbReference>
<dbReference type="PANTHER" id="PTHR42700:SF1">
    <property type="entry name" value="SULFATE ADENYLYLTRANSFERASE"/>
    <property type="match status" value="1"/>
</dbReference>
<evidence type="ECO:0000256" key="5">
    <source>
        <dbReference type="ARBA" id="ARBA00022840"/>
    </source>
</evidence>
<evidence type="ECO:0000256" key="2">
    <source>
        <dbReference type="ARBA" id="ARBA00012121"/>
    </source>
</evidence>
<keyword evidence="6 7" id="KW-0418">Kinase</keyword>
<dbReference type="AlphaFoldDB" id="A0A6S6S5H7"/>
<dbReference type="InterPro" id="IPR059117">
    <property type="entry name" value="APS_kinase_dom"/>
</dbReference>
<dbReference type="UniPathway" id="UPA00140">
    <property type="reaction ID" value="UER00205"/>
</dbReference>
<evidence type="ECO:0000259" key="8">
    <source>
        <dbReference type="Pfam" id="PF01583"/>
    </source>
</evidence>
<dbReference type="GO" id="GO:0010134">
    <property type="term" value="P:sulfate assimilation via adenylyl sulfate reduction"/>
    <property type="evidence" value="ECO:0007669"/>
    <property type="project" value="TreeGrafter"/>
</dbReference>
<sequence>MGNNIHPIFDRLLQREDRENRLGQRSKVLWLTGLSGSGKSTIAQHLERKLHNGGFFAQVLDGDNIRSGINSNLSFSPEDRTENIRRISEIAKLYLESGVVTINSFISPTVAIRQMAKDIVGADDFIEVYINTPLDVCEARDVKGLYKKARKGEIKGFTGIDAPYEAPVNPDIEVKTHNRTIDESVDVIYNYLLDVIKKQ</sequence>
<dbReference type="GO" id="GO:0004781">
    <property type="term" value="F:sulfate adenylyltransferase (ATP) activity"/>
    <property type="evidence" value="ECO:0007669"/>
    <property type="project" value="TreeGrafter"/>
</dbReference>
<protein>
    <recommendedName>
        <fullName evidence="2 6">Adenylyl-sulfate kinase</fullName>
        <ecNumber evidence="2 6">2.7.1.25</ecNumber>
    </recommendedName>
    <alternativeName>
        <fullName evidence="6">APS kinase</fullName>
    </alternativeName>
    <alternativeName>
        <fullName evidence="6">ATP adenosine-5'-phosphosulfate 3'-phosphotransferase</fullName>
    </alternativeName>
    <alternativeName>
        <fullName evidence="6">Adenosine-5'-phosphosulfate kinase</fullName>
    </alternativeName>
</protein>
<dbReference type="CDD" id="cd02027">
    <property type="entry name" value="APSK"/>
    <property type="match status" value="1"/>
</dbReference>
<dbReference type="InterPro" id="IPR002891">
    <property type="entry name" value="APS"/>
</dbReference>